<dbReference type="Proteomes" id="UP000530424">
    <property type="component" value="Unassembled WGS sequence"/>
</dbReference>
<evidence type="ECO:0000256" key="3">
    <source>
        <dbReference type="ARBA" id="ARBA00022691"/>
    </source>
</evidence>
<evidence type="ECO:0000313" key="5">
    <source>
        <dbReference type="EMBL" id="NYJ02814.1"/>
    </source>
</evidence>
<evidence type="ECO:0000313" key="6">
    <source>
        <dbReference type="Proteomes" id="UP000530424"/>
    </source>
</evidence>
<evidence type="ECO:0000259" key="4">
    <source>
        <dbReference type="SMART" id="SM00828"/>
    </source>
</evidence>
<comment type="caution">
    <text evidence="5">The sequence shown here is derived from an EMBL/GenBank/DDBJ whole genome shotgun (WGS) entry which is preliminary data.</text>
</comment>
<evidence type="ECO:0000256" key="1">
    <source>
        <dbReference type="ARBA" id="ARBA00022603"/>
    </source>
</evidence>
<accession>A0A853C5Q9</accession>
<keyword evidence="6" id="KW-1185">Reference proteome</keyword>
<dbReference type="Pfam" id="PF02353">
    <property type="entry name" value="CMAS"/>
    <property type="match status" value="1"/>
</dbReference>
<dbReference type="CDD" id="cd02440">
    <property type="entry name" value="AdoMet_MTases"/>
    <property type="match status" value="1"/>
</dbReference>
<organism evidence="5 6">
    <name type="scientific">Nocardioides thalensis</name>
    <dbReference type="NCBI Taxonomy" id="1914755"/>
    <lineage>
        <taxon>Bacteria</taxon>
        <taxon>Bacillati</taxon>
        <taxon>Actinomycetota</taxon>
        <taxon>Actinomycetes</taxon>
        <taxon>Propionibacteriales</taxon>
        <taxon>Nocardioidaceae</taxon>
        <taxon>Nocardioides</taxon>
    </lineage>
</organism>
<evidence type="ECO:0000256" key="2">
    <source>
        <dbReference type="ARBA" id="ARBA00022679"/>
    </source>
</evidence>
<dbReference type="SUPFAM" id="SSF53335">
    <property type="entry name" value="S-adenosyl-L-methionine-dependent methyltransferases"/>
    <property type="match status" value="1"/>
</dbReference>
<keyword evidence="3" id="KW-0949">S-adenosyl-L-methionine</keyword>
<gene>
    <name evidence="5" type="ORF">HNR19_003512</name>
</gene>
<protein>
    <submittedName>
        <fullName evidence="5">Cyclopropane fatty-acyl-phospholipid synthase-like methyltransferase</fullName>
    </submittedName>
</protein>
<dbReference type="GO" id="GO:0032259">
    <property type="term" value="P:methylation"/>
    <property type="evidence" value="ECO:0007669"/>
    <property type="project" value="UniProtKB-KW"/>
</dbReference>
<keyword evidence="2 5" id="KW-0808">Transferase</keyword>
<dbReference type="PANTHER" id="PTHR44068">
    <property type="entry name" value="ZGC:194242"/>
    <property type="match status" value="1"/>
</dbReference>
<sequence>MAVDYSPASHYDRVTQAWQYLLGDELHYGVFDRGDEDLAEATGNLTRRMIDGAGLERGLTVLDVGCGTGAPACDLAERYGVEVVGITTSPVGVETATRRAAERGLSDRVRFELRDGTANGLPDESFDRVWVLESSHLMREREALVAECARVLRPGGRMVLCDVMRMREIPFQEVRRRTAEFAALRAAFGSARMDTMAQYVDLATANGLVVDMTEDLTAATLKTFEHWLGNAERYRDEATAALGAESLAEFEEGSRILDALWREGTLGYGIFSAAKPEGA</sequence>
<dbReference type="SMART" id="SM00828">
    <property type="entry name" value="PKS_MT"/>
    <property type="match status" value="1"/>
</dbReference>
<reference evidence="5 6" key="1">
    <citation type="submission" date="2020-07" db="EMBL/GenBank/DDBJ databases">
        <title>Sequencing the genomes of 1000 actinobacteria strains.</title>
        <authorList>
            <person name="Klenk H.-P."/>
        </authorList>
    </citation>
    <scope>NUCLEOTIDE SEQUENCE [LARGE SCALE GENOMIC DNA]</scope>
    <source>
        <strain evidence="5 6">DSM 103833</strain>
    </source>
</reference>
<dbReference type="RefSeq" id="WP_179669131.1">
    <property type="nucleotide sequence ID" value="NZ_JACCFP010000001.1"/>
</dbReference>
<dbReference type="InterPro" id="IPR029063">
    <property type="entry name" value="SAM-dependent_MTases_sf"/>
</dbReference>
<dbReference type="InterPro" id="IPR050447">
    <property type="entry name" value="Erg6_SMT_methyltransf"/>
</dbReference>
<keyword evidence="1 5" id="KW-0489">Methyltransferase</keyword>
<dbReference type="InterPro" id="IPR020803">
    <property type="entry name" value="MeTfrase_dom"/>
</dbReference>
<name>A0A853C5Q9_9ACTN</name>
<dbReference type="AlphaFoldDB" id="A0A853C5Q9"/>
<dbReference type="GO" id="GO:0008168">
    <property type="term" value="F:methyltransferase activity"/>
    <property type="evidence" value="ECO:0007669"/>
    <property type="project" value="UniProtKB-KW"/>
</dbReference>
<dbReference type="Gene3D" id="3.40.50.150">
    <property type="entry name" value="Vaccinia Virus protein VP39"/>
    <property type="match status" value="1"/>
</dbReference>
<dbReference type="PANTHER" id="PTHR44068:SF11">
    <property type="entry name" value="GERANYL DIPHOSPHATE 2-C-METHYLTRANSFERASE"/>
    <property type="match status" value="1"/>
</dbReference>
<dbReference type="EMBL" id="JACCFP010000001">
    <property type="protein sequence ID" value="NYJ02814.1"/>
    <property type="molecule type" value="Genomic_DNA"/>
</dbReference>
<proteinExistence type="predicted"/>
<feature type="domain" description="Polyketide synthase-like methyltransferase" evidence="4">
    <location>
        <begin position="26"/>
        <end position="262"/>
    </location>
</feature>